<evidence type="ECO:0000256" key="2">
    <source>
        <dbReference type="ARBA" id="ARBA00022485"/>
    </source>
</evidence>
<dbReference type="InterPro" id="IPR013785">
    <property type="entry name" value="Aldolase_TIM"/>
</dbReference>
<accession>A0A0G0LPY6</accession>
<keyword evidence="6" id="KW-0411">Iron-sulfur</keyword>
<dbReference type="InterPro" id="IPR058240">
    <property type="entry name" value="rSAM_sf"/>
</dbReference>
<dbReference type="Gene3D" id="3.20.20.70">
    <property type="entry name" value="Aldolase class I"/>
    <property type="match status" value="1"/>
</dbReference>
<dbReference type="CDD" id="cd21109">
    <property type="entry name" value="SPASM"/>
    <property type="match status" value="1"/>
</dbReference>
<evidence type="ECO:0000313" key="8">
    <source>
        <dbReference type="EMBL" id="KKQ93968.1"/>
    </source>
</evidence>
<name>A0A0G0LPY6_UNCC2</name>
<keyword evidence="5" id="KW-0408">Iron</keyword>
<keyword evidence="2" id="KW-0004">4Fe-4S</keyword>
<dbReference type="SUPFAM" id="SSF102114">
    <property type="entry name" value="Radical SAM enzymes"/>
    <property type="match status" value="1"/>
</dbReference>
<evidence type="ECO:0000256" key="3">
    <source>
        <dbReference type="ARBA" id="ARBA00022691"/>
    </source>
</evidence>
<dbReference type="InterPro" id="IPR023885">
    <property type="entry name" value="4Fe4S-binding_SPASM_dom"/>
</dbReference>
<dbReference type="GO" id="GO:0003824">
    <property type="term" value="F:catalytic activity"/>
    <property type="evidence" value="ECO:0007669"/>
    <property type="project" value="InterPro"/>
</dbReference>
<dbReference type="InterPro" id="IPR050377">
    <property type="entry name" value="Radical_SAM_PqqE_MftC-like"/>
</dbReference>
<evidence type="ECO:0000313" key="9">
    <source>
        <dbReference type="Proteomes" id="UP000034207"/>
    </source>
</evidence>
<comment type="cofactor">
    <cofactor evidence="1">
        <name>[4Fe-4S] cluster</name>
        <dbReference type="ChEBI" id="CHEBI:49883"/>
    </cofactor>
</comment>
<feature type="domain" description="Radical SAM core" evidence="7">
    <location>
        <begin position="40"/>
        <end position="261"/>
    </location>
</feature>
<keyword evidence="4" id="KW-0479">Metal-binding</keyword>
<evidence type="ECO:0000256" key="1">
    <source>
        <dbReference type="ARBA" id="ARBA00001966"/>
    </source>
</evidence>
<dbReference type="GO" id="GO:0051539">
    <property type="term" value="F:4 iron, 4 sulfur cluster binding"/>
    <property type="evidence" value="ECO:0007669"/>
    <property type="project" value="UniProtKB-KW"/>
</dbReference>
<evidence type="ECO:0000256" key="6">
    <source>
        <dbReference type="ARBA" id="ARBA00023014"/>
    </source>
</evidence>
<dbReference type="InterPro" id="IPR017200">
    <property type="entry name" value="PqqE-like"/>
</dbReference>
<proteinExistence type="predicted"/>
<gene>
    <name evidence="8" type="ORF">UT18_C0013G0015</name>
</gene>
<dbReference type="EMBL" id="LBVV01000013">
    <property type="protein sequence ID" value="KKQ93968.1"/>
    <property type="molecule type" value="Genomic_DNA"/>
</dbReference>
<dbReference type="PANTHER" id="PTHR11228:SF7">
    <property type="entry name" value="PQQA PEPTIDE CYCLASE"/>
    <property type="match status" value="1"/>
</dbReference>
<evidence type="ECO:0000256" key="4">
    <source>
        <dbReference type="ARBA" id="ARBA00022723"/>
    </source>
</evidence>
<dbReference type="Pfam" id="PF13186">
    <property type="entry name" value="SPASM"/>
    <property type="match status" value="1"/>
</dbReference>
<dbReference type="STRING" id="1618345.UT18_C0013G0015"/>
<reference evidence="8 9" key="1">
    <citation type="journal article" date="2015" name="Nature">
        <title>rRNA introns, odd ribosomes, and small enigmatic genomes across a large radiation of phyla.</title>
        <authorList>
            <person name="Brown C.T."/>
            <person name="Hug L.A."/>
            <person name="Thomas B.C."/>
            <person name="Sharon I."/>
            <person name="Castelle C.J."/>
            <person name="Singh A."/>
            <person name="Wilkins M.J."/>
            <person name="Williams K.H."/>
            <person name="Banfield J.F."/>
        </authorList>
    </citation>
    <scope>NUCLEOTIDE SEQUENCE [LARGE SCALE GENOMIC DNA]</scope>
</reference>
<dbReference type="Pfam" id="PF04055">
    <property type="entry name" value="Radical_SAM"/>
    <property type="match status" value="1"/>
</dbReference>
<dbReference type="SMART" id="SM00729">
    <property type="entry name" value="Elp3"/>
    <property type="match status" value="1"/>
</dbReference>
<evidence type="ECO:0000256" key="5">
    <source>
        <dbReference type="ARBA" id="ARBA00023004"/>
    </source>
</evidence>
<dbReference type="InterPro" id="IPR006638">
    <property type="entry name" value="Elp3/MiaA/NifB-like_rSAM"/>
</dbReference>
<dbReference type="PROSITE" id="PS51918">
    <property type="entry name" value="RADICAL_SAM"/>
    <property type="match status" value="1"/>
</dbReference>
<keyword evidence="3" id="KW-0949">S-adenosyl-L-methionine</keyword>
<evidence type="ECO:0000259" key="7">
    <source>
        <dbReference type="PROSITE" id="PS51918"/>
    </source>
</evidence>
<dbReference type="PIRSF" id="PIRSF037420">
    <property type="entry name" value="PQQ_syn_pqqE"/>
    <property type="match status" value="1"/>
</dbReference>
<dbReference type="Proteomes" id="UP000034207">
    <property type="component" value="Unassembled WGS sequence"/>
</dbReference>
<dbReference type="InterPro" id="IPR007197">
    <property type="entry name" value="rSAM"/>
</dbReference>
<comment type="caution">
    <text evidence="8">The sequence shown here is derived from an EMBL/GenBank/DDBJ whole genome shotgun (WGS) entry which is preliminary data.</text>
</comment>
<dbReference type="SFLD" id="SFLDG01067">
    <property type="entry name" value="SPASM/twitch_domain_containing"/>
    <property type="match status" value="1"/>
</dbReference>
<organism evidence="8 9">
    <name type="scientific">candidate division CPR2 bacterium GW2011_GWC2_39_10</name>
    <dbReference type="NCBI Taxonomy" id="1618345"/>
    <lineage>
        <taxon>Bacteria</taxon>
        <taxon>Bacteria division CPR2</taxon>
    </lineage>
</organism>
<dbReference type="SFLD" id="SFLDS00029">
    <property type="entry name" value="Radical_SAM"/>
    <property type="match status" value="1"/>
</dbReference>
<sequence length="360" mass="41492">MLKRLTLIVKRPRLLILARNHLFSNALKIIKKYLGIWKNDVGSANLLESITLRICGVCNLDCKMCSHICNKQESKFLSLQTIKKFIDDLDTPWPYISITGGEPLLHPDLKKILETVKRDGRFVSLTTNGTLLEEKASILTSGRLDMLIVSVDGDRKTHDRIRNKPNTYDSTIAGLKTILGKKDRPIVFINCAISSENYQQLLKVRDMAVELGADGINYQQLWFLTDNIELVSRDQKSAPKTLKNINLVELWRNLQKLKRSKIPVNIFPNLNFFEIVQYYQTAENFKPRFTNKGTDRPWHHAIITSGGEIIQCNKYHMGNINDKPFWDIVNGSEYQIFRTELNSNGRCLPQCLRCCNYFRD</sequence>
<dbReference type="AlphaFoldDB" id="A0A0G0LPY6"/>
<dbReference type="GO" id="GO:0046872">
    <property type="term" value="F:metal ion binding"/>
    <property type="evidence" value="ECO:0007669"/>
    <property type="project" value="UniProtKB-KW"/>
</dbReference>
<protein>
    <submittedName>
        <fullName evidence="8">Radical SAM domain protein</fullName>
    </submittedName>
</protein>
<dbReference type="PANTHER" id="PTHR11228">
    <property type="entry name" value="RADICAL SAM DOMAIN PROTEIN"/>
    <property type="match status" value="1"/>
</dbReference>
<dbReference type="CDD" id="cd01335">
    <property type="entry name" value="Radical_SAM"/>
    <property type="match status" value="1"/>
</dbReference>